<keyword evidence="5" id="KW-0812">Transmembrane</keyword>
<feature type="domain" description="GGDEF" evidence="6">
    <location>
        <begin position="542"/>
        <end position="674"/>
    </location>
</feature>
<dbReference type="InterPro" id="IPR050469">
    <property type="entry name" value="Diguanylate_Cyclase"/>
</dbReference>
<keyword evidence="5" id="KW-0472">Membrane</keyword>
<feature type="coiled-coil region" evidence="4">
    <location>
        <begin position="429"/>
        <end position="458"/>
    </location>
</feature>
<dbReference type="NCBIfam" id="TIGR00254">
    <property type="entry name" value="GGDEF"/>
    <property type="match status" value="1"/>
</dbReference>
<dbReference type="InterPro" id="IPR029787">
    <property type="entry name" value="Nucleotide_cyclase"/>
</dbReference>
<comment type="cofactor">
    <cofactor evidence="1">
        <name>Mg(2+)</name>
        <dbReference type="ChEBI" id="CHEBI:18420"/>
    </cofactor>
</comment>
<comment type="catalytic activity">
    <reaction evidence="3">
        <text>2 GTP = 3',3'-c-di-GMP + 2 diphosphate</text>
        <dbReference type="Rhea" id="RHEA:24898"/>
        <dbReference type="ChEBI" id="CHEBI:33019"/>
        <dbReference type="ChEBI" id="CHEBI:37565"/>
        <dbReference type="ChEBI" id="CHEBI:58805"/>
        <dbReference type="EC" id="2.7.7.65"/>
    </reaction>
</comment>
<dbReference type="GO" id="GO:0005886">
    <property type="term" value="C:plasma membrane"/>
    <property type="evidence" value="ECO:0007669"/>
    <property type="project" value="TreeGrafter"/>
</dbReference>
<keyword evidence="5" id="KW-1133">Transmembrane helix</keyword>
<protein>
    <recommendedName>
        <fullName evidence="2">diguanylate cyclase</fullName>
        <ecNumber evidence="2">2.7.7.65</ecNumber>
    </recommendedName>
</protein>
<dbReference type="Gene3D" id="1.25.40.10">
    <property type="entry name" value="Tetratricopeptide repeat domain"/>
    <property type="match status" value="2"/>
</dbReference>
<dbReference type="FunFam" id="3.30.70.270:FF:000001">
    <property type="entry name" value="Diguanylate cyclase domain protein"/>
    <property type="match status" value="1"/>
</dbReference>
<dbReference type="InterPro" id="IPR043128">
    <property type="entry name" value="Rev_trsase/Diguanyl_cyclase"/>
</dbReference>
<dbReference type="Pfam" id="PF13424">
    <property type="entry name" value="TPR_12"/>
    <property type="match status" value="1"/>
</dbReference>
<dbReference type="Pfam" id="PF00990">
    <property type="entry name" value="GGDEF"/>
    <property type="match status" value="1"/>
</dbReference>
<dbReference type="EC" id="2.7.7.65" evidence="2"/>
<keyword evidence="4" id="KW-0175">Coiled coil</keyword>
<reference evidence="7 8" key="1">
    <citation type="submission" date="2020-08" db="EMBL/GenBank/DDBJ databases">
        <title>Genome sequence of Thermomonas carbonis KCTC 42013T.</title>
        <authorList>
            <person name="Hyun D.-W."/>
            <person name="Bae J.-W."/>
        </authorList>
    </citation>
    <scope>NUCLEOTIDE SEQUENCE [LARGE SCALE GENOMIC DNA]</scope>
    <source>
        <strain evidence="7 8">KCTC 42013</strain>
    </source>
</reference>
<dbReference type="CDD" id="cd01949">
    <property type="entry name" value="GGDEF"/>
    <property type="match status" value="1"/>
</dbReference>
<dbReference type="InterPro" id="IPR011990">
    <property type="entry name" value="TPR-like_helical_dom_sf"/>
</dbReference>
<evidence type="ECO:0000313" key="8">
    <source>
        <dbReference type="Proteomes" id="UP000515804"/>
    </source>
</evidence>
<evidence type="ECO:0000256" key="5">
    <source>
        <dbReference type="SAM" id="Phobius"/>
    </source>
</evidence>
<sequence>MGRRVSSQAGGSLRRSVALAVLLWLGLALAFAAGAANPSEPPAIAALRADQTRTAAQLQAQAARLRADSKDPAFRAWATLAEAEFANDQEHAEAALAGLDQAMAQAAALKLPDLRFEALIRLSTILVNRGRSKETEAVLAKMQAMVESGSNARWRALWLHERGVLERKLGRFEEARSLFLQARSLFAQLGDAVMEAREMNSIGNLDGRTGRFSDAVAMHSDALTIARKAGDKSETARSLRMLGVLYLNLDDEELASRHLLEALDHVEERNRREAIALHGELIGTFTRLERLAEAEYHGQQAVRLAEQSGSHPNRVNAFTRMAELRLLQGHIDDAEQWVAKADESRDHVAVRDRSLIGISRMRVLAARDRTAEAIKQADAVLADVRDLGDRILERSVLDLMSELQLRAGDAASAFATRKAHQKLDKELAIDVAARRIALLESSLERERAKTERELLQRDNDIQALRLNRQRLIAIALFVGLATVLVVSALLYARYRSTLRHRNELRASRDALERVANTDALTGLANRHAAARALGERLGRIPEPLTVMLLDLDEFKRINDTHGHQAGDAVLQEAAKRMRAALPEDALLGRWGGEEFIAILDGAPGREPASVAEAMRATLAAAPVSFEGVAIPVTVSIGVATAFASDGIDALLAEADAALYRAKGAGRNRVVYGRPPAALA</sequence>
<dbReference type="EMBL" id="CP060719">
    <property type="protein sequence ID" value="QNN69476.1"/>
    <property type="molecule type" value="Genomic_DNA"/>
</dbReference>
<dbReference type="PANTHER" id="PTHR45138:SF9">
    <property type="entry name" value="DIGUANYLATE CYCLASE DGCM-RELATED"/>
    <property type="match status" value="1"/>
</dbReference>
<dbReference type="SMART" id="SM00028">
    <property type="entry name" value="TPR"/>
    <property type="match status" value="4"/>
</dbReference>
<dbReference type="GO" id="GO:1902201">
    <property type="term" value="P:negative regulation of bacterial-type flagellum-dependent cell motility"/>
    <property type="evidence" value="ECO:0007669"/>
    <property type="project" value="TreeGrafter"/>
</dbReference>
<gene>
    <name evidence="7" type="ORF">H9L16_12445</name>
</gene>
<dbReference type="SMART" id="SM00267">
    <property type="entry name" value="GGDEF"/>
    <property type="match status" value="1"/>
</dbReference>
<evidence type="ECO:0000256" key="1">
    <source>
        <dbReference type="ARBA" id="ARBA00001946"/>
    </source>
</evidence>
<evidence type="ECO:0000256" key="4">
    <source>
        <dbReference type="SAM" id="Coils"/>
    </source>
</evidence>
<dbReference type="KEGG" id="tcn:H9L16_12445"/>
<dbReference type="Gene3D" id="3.30.70.270">
    <property type="match status" value="1"/>
</dbReference>
<evidence type="ECO:0000313" key="7">
    <source>
        <dbReference type="EMBL" id="QNN69476.1"/>
    </source>
</evidence>
<evidence type="ECO:0000256" key="3">
    <source>
        <dbReference type="ARBA" id="ARBA00034247"/>
    </source>
</evidence>
<proteinExistence type="predicted"/>
<name>A0A7G9SNQ1_9GAMM</name>
<dbReference type="SUPFAM" id="SSF55073">
    <property type="entry name" value="Nucleotide cyclase"/>
    <property type="match status" value="1"/>
</dbReference>
<dbReference type="InterPro" id="IPR000160">
    <property type="entry name" value="GGDEF_dom"/>
</dbReference>
<evidence type="ECO:0000259" key="6">
    <source>
        <dbReference type="PROSITE" id="PS50887"/>
    </source>
</evidence>
<dbReference type="PROSITE" id="PS50887">
    <property type="entry name" value="GGDEF"/>
    <property type="match status" value="1"/>
</dbReference>
<feature type="transmembrane region" description="Helical" evidence="5">
    <location>
        <begin position="471"/>
        <end position="492"/>
    </location>
</feature>
<accession>A0A7G9SNQ1</accession>
<dbReference type="GO" id="GO:0052621">
    <property type="term" value="F:diguanylate cyclase activity"/>
    <property type="evidence" value="ECO:0007669"/>
    <property type="project" value="UniProtKB-EC"/>
</dbReference>
<dbReference type="AlphaFoldDB" id="A0A7G9SNQ1"/>
<dbReference type="SUPFAM" id="SSF48452">
    <property type="entry name" value="TPR-like"/>
    <property type="match status" value="2"/>
</dbReference>
<dbReference type="GO" id="GO:0043709">
    <property type="term" value="P:cell adhesion involved in single-species biofilm formation"/>
    <property type="evidence" value="ECO:0007669"/>
    <property type="project" value="TreeGrafter"/>
</dbReference>
<evidence type="ECO:0000256" key="2">
    <source>
        <dbReference type="ARBA" id="ARBA00012528"/>
    </source>
</evidence>
<dbReference type="PANTHER" id="PTHR45138">
    <property type="entry name" value="REGULATORY COMPONENTS OF SENSORY TRANSDUCTION SYSTEM"/>
    <property type="match status" value="1"/>
</dbReference>
<dbReference type="RefSeq" id="WP_187551994.1">
    <property type="nucleotide sequence ID" value="NZ_BMZL01000001.1"/>
</dbReference>
<dbReference type="InterPro" id="IPR019734">
    <property type="entry name" value="TPR_rpt"/>
</dbReference>
<organism evidence="7 8">
    <name type="scientific">Thermomonas carbonis</name>
    <dbReference type="NCBI Taxonomy" id="1463158"/>
    <lineage>
        <taxon>Bacteria</taxon>
        <taxon>Pseudomonadati</taxon>
        <taxon>Pseudomonadota</taxon>
        <taxon>Gammaproteobacteria</taxon>
        <taxon>Lysobacterales</taxon>
        <taxon>Lysobacteraceae</taxon>
        <taxon>Thermomonas</taxon>
    </lineage>
</organism>
<dbReference type="Proteomes" id="UP000515804">
    <property type="component" value="Chromosome"/>
</dbReference>
<keyword evidence="8" id="KW-1185">Reference proteome</keyword>